<dbReference type="InterPro" id="IPR042099">
    <property type="entry name" value="ANL_N_sf"/>
</dbReference>
<dbReference type="InterPro" id="IPR025110">
    <property type="entry name" value="AMP-bd_C"/>
</dbReference>
<dbReference type="NCBIfam" id="TIGR01733">
    <property type="entry name" value="AA-adenyl-dom"/>
    <property type="match status" value="1"/>
</dbReference>
<reference evidence="4" key="1">
    <citation type="submission" date="2023-07" db="EMBL/GenBank/DDBJ databases">
        <title>30 novel species of actinomycetes from the DSMZ collection.</title>
        <authorList>
            <person name="Nouioui I."/>
        </authorList>
    </citation>
    <scope>NUCLEOTIDE SEQUENCE [LARGE SCALE GENOMIC DNA]</scope>
    <source>
        <strain evidence="4">DSM 44915</strain>
    </source>
</reference>
<dbReference type="PANTHER" id="PTHR45527:SF14">
    <property type="entry name" value="PLIPASTATIN SYNTHASE SUBUNIT B"/>
    <property type="match status" value="1"/>
</dbReference>
<dbReference type="RefSeq" id="WP_311670961.1">
    <property type="nucleotide sequence ID" value="NZ_JAVREO010000051.1"/>
</dbReference>
<dbReference type="CDD" id="cd17643">
    <property type="entry name" value="A_NRPS_Cytc1-like"/>
    <property type="match status" value="1"/>
</dbReference>
<dbReference type="InterPro" id="IPR045851">
    <property type="entry name" value="AMP-bd_C_sf"/>
</dbReference>
<evidence type="ECO:0000259" key="1">
    <source>
        <dbReference type="Pfam" id="PF00501"/>
    </source>
</evidence>
<dbReference type="InterPro" id="IPR000873">
    <property type="entry name" value="AMP-dep_synth/lig_dom"/>
</dbReference>
<proteinExistence type="predicted"/>
<feature type="domain" description="AMP-dependent synthetase/ligase" evidence="1">
    <location>
        <begin position="1"/>
        <end position="308"/>
    </location>
</feature>
<name>A0ABU2K0W5_9ACTN</name>
<dbReference type="PANTHER" id="PTHR45527">
    <property type="entry name" value="NONRIBOSOMAL PEPTIDE SYNTHETASE"/>
    <property type="match status" value="1"/>
</dbReference>
<organism evidence="3 4">
    <name type="scientific">Streptomyces chisholmiae</name>
    <dbReference type="NCBI Taxonomy" id="3075540"/>
    <lineage>
        <taxon>Bacteria</taxon>
        <taxon>Bacillati</taxon>
        <taxon>Actinomycetota</taxon>
        <taxon>Actinomycetes</taxon>
        <taxon>Kitasatosporales</taxon>
        <taxon>Streptomycetaceae</taxon>
        <taxon>Streptomyces</taxon>
    </lineage>
</organism>
<evidence type="ECO:0000259" key="2">
    <source>
        <dbReference type="Pfam" id="PF13193"/>
    </source>
</evidence>
<comment type="caution">
    <text evidence="3">The sequence shown here is derived from an EMBL/GenBank/DDBJ whole genome shotgun (WGS) entry which is preliminary data.</text>
</comment>
<dbReference type="InterPro" id="IPR010071">
    <property type="entry name" value="AA_adenyl_dom"/>
</dbReference>
<feature type="non-terminal residue" evidence="3">
    <location>
        <position position="455"/>
    </location>
</feature>
<keyword evidence="4" id="KW-1185">Reference proteome</keyword>
<gene>
    <name evidence="3" type="ORF">RM844_31995</name>
</gene>
<dbReference type="Proteomes" id="UP001183410">
    <property type="component" value="Unassembled WGS sequence"/>
</dbReference>
<dbReference type="PROSITE" id="PS00455">
    <property type="entry name" value="AMP_BINDING"/>
    <property type="match status" value="1"/>
</dbReference>
<dbReference type="Pfam" id="PF13193">
    <property type="entry name" value="AMP-binding_C"/>
    <property type="match status" value="1"/>
</dbReference>
<evidence type="ECO:0000313" key="4">
    <source>
        <dbReference type="Proteomes" id="UP001183410"/>
    </source>
</evidence>
<dbReference type="InterPro" id="IPR020845">
    <property type="entry name" value="AMP-binding_CS"/>
</dbReference>
<dbReference type="EMBL" id="JAVREO010000051">
    <property type="protein sequence ID" value="MDT0270900.1"/>
    <property type="molecule type" value="Genomic_DNA"/>
</dbReference>
<accession>A0ABU2K0W5</accession>
<dbReference type="Pfam" id="PF00501">
    <property type="entry name" value="AMP-binding"/>
    <property type="match status" value="1"/>
</dbReference>
<sequence>PRSVELVVALLAVLKAGGAYLPLDPETPDERLGFVLADSAPVLTVTVGEYVGRLSGATVVLDDPVTVRELATLDDTNLTRGELLGAPDAGNAAYIIYTSGSTGRPKGVVVPHRNVVRLFEATREWFDFGASDVWTLFHSYAFDFSVWELWGALLHGGRLVVVPREVTRSPGEFLELLARERVTVLNQTPSAFYELVETDGQAQAPSELALRWVVFGGEALDFRRLAGWFERHPEGTPRLVNMYGITETTVHVTGHELTLAEVRGGSASVIGRAIPDLAPYVLDGRLRPVPTGVVGELYVAGAGVARGYGGRHGLTATRFVADPFGLPGARMYRTGDLVRWRADGRLEFAGRADEQVKLRGFRIELGEIEAALVAVDGIARAVAMVREDQPGSRRLVAYVVPSEGAPEPDLGDVEVELRGVLPEYMVPSVVVPLGGLPLTVNGKLDRRALPVPDFA</sequence>
<dbReference type="Gene3D" id="3.40.50.12780">
    <property type="entry name" value="N-terminal domain of ligase-like"/>
    <property type="match status" value="1"/>
</dbReference>
<feature type="domain" description="AMP-binding enzyme C-terminal" evidence="2">
    <location>
        <begin position="367"/>
        <end position="443"/>
    </location>
</feature>
<dbReference type="SUPFAM" id="SSF56801">
    <property type="entry name" value="Acetyl-CoA synthetase-like"/>
    <property type="match status" value="1"/>
</dbReference>
<dbReference type="Gene3D" id="3.30.300.30">
    <property type="match status" value="1"/>
</dbReference>
<feature type="non-terminal residue" evidence="3">
    <location>
        <position position="1"/>
    </location>
</feature>
<protein>
    <submittedName>
        <fullName evidence="3">Amino acid adenylation domain-containing protein</fullName>
    </submittedName>
</protein>
<evidence type="ECO:0000313" key="3">
    <source>
        <dbReference type="EMBL" id="MDT0270900.1"/>
    </source>
</evidence>